<protein>
    <submittedName>
        <fullName evidence="2">Uncharacterized protein</fullName>
    </submittedName>
</protein>
<sequence length="133" mass="14871">ETGVFLLSQKRALDSCLSSFDAYKDMKGKCGRSVLSVHFCLLIVLDSLIFMLLKVLQQFCRCCEEQNNDNRPTMKMADYIQKCTIPGCEDDVTPFPRNHTVNGDGVTHSKSVSSLLENTFSSQTESKVHKPSS</sequence>
<evidence type="ECO:0000256" key="1">
    <source>
        <dbReference type="SAM" id="Phobius"/>
    </source>
</evidence>
<reference evidence="2 3" key="1">
    <citation type="submission" date="2020-05" db="EMBL/GenBank/DDBJ databases">
        <title>Electrophorus electricus (electric eel) genome, fEleEle1, primary haplotype.</title>
        <authorList>
            <person name="Myers G."/>
            <person name="Meyer A."/>
            <person name="Fedrigo O."/>
            <person name="Formenti G."/>
            <person name="Rhie A."/>
            <person name="Tracey A."/>
            <person name="Sims Y."/>
            <person name="Jarvis E.D."/>
        </authorList>
    </citation>
    <scope>NUCLEOTIDE SEQUENCE [LARGE SCALE GENOMIC DNA]</scope>
</reference>
<organism evidence="2 3">
    <name type="scientific">Electrophorus electricus</name>
    <name type="common">Electric eel</name>
    <name type="synonym">Gymnotus electricus</name>
    <dbReference type="NCBI Taxonomy" id="8005"/>
    <lineage>
        <taxon>Eukaryota</taxon>
        <taxon>Metazoa</taxon>
        <taxon>Chordata</taxon>
        <taxon>Craniata</taxon>
        <taxon>Vertebrata</taxon>
        <taxon>Euteleostomi</taxon>
        <taxon>Actinopterygii</taxon>
        <taxon>Neopterygii</taxon>
        <taxon>Teleostei</taxon>
        <taxon>Ostariophysi</taxon>
        <taxon>Gymnotiformes</taxon>
        <taxon>Gymnotoidei</taxon>
        <taxon>Gymnotidae</taxon>
        <taxon>Electrophorus</taxon>
    </lineage>
</organism>
<accession>A0AAY5F352</accession>
<keyword evidence="1" id="KW-0812">Transmembrane</keyword>
<keyword evidence="1" id="KW-0472">Membrane</keyword>
<keyword evidence="3" id="KW-1185">Reference proteome</keyword>
<reference evidence="2" key="2">
    <citation type="submission" date="2025-08" db="UniProtKB">
        <authorList>
            <consortium name="Ensembl"/>
        </authorList>
    </citation>
    <scope>IDENTIFICATION</scope>
</reference>
<reference evidence="2" key="3">
    <citation type="submission" date="2025-09" db="UniProtKB">
        <authorList>
            <consortium name="Ensembl"/>
        </authorList>
    </citation>
    <scope>IDENTIFICATION</scope>
</reference>
<name>A0AAY5F352_ELEEL</name>
<dbReference type="Ensembl" id="ENSEEET00000055237.1">
    <property type="protein sequence ID" value="ENSEEEP00000063380.1"/>
    <property type="gene ID" value="ENSEEEG00000028634.1"/>
</dbReference>
<feature type="transmembrane region" description="Helical" evidence="1">
    <location>
        <begin position="34"/>
        <end position="53"/>
    </location>
</feature>
<dbReference type="AlphaFoldDB" id="A0AAY5F352"/>
<proteinExistence type="predicted"/>
<keyword evidence="1" id="KW-1133">Transmembrane helix</keyword>
<evidence type="ECO:0000313" key="3">
    <source>
        <dbReference type="Proteomes" id="UP000314983"/>
    </source>
</evidence>
<dbReference type="Proteomes" id="UP000314983">
    <property type="component" value="Chromosome 2"/>
</dbReference>
<evidence type="ECO:0000313" key="2">
    <source>
        <dbReference type="Ensembl" id="ENSEEEP00000063380.1"/>
    </source>
</evidence>